<dbReference type="SUPFAM" id="SSF54593">
    <property type="entry name" value="Glyoxalase/Bleomycin resistance protein/Dihydroxybiphenyl dioxygenase"/>
    <property type="match status" value="2"/>
</dbReference>
<evidence type="ECO:0000313" key="3">
    <source>
        <dbReference type="Proteomes" id="UP000037020"/>
    </source>
</evidence>
<dbReference type="PROSITE" id="PS51819">
    <property type="entry name" value="VOC"/>
    <property type="match status" value="2"/>
</dbReference>
<organism evidence="2 3">
    <name type="scientific">Streptomyces varsoviensis</name>
    <dbReference type="NCBI Taxonomy" id="67373"/>
    <lineage>
        <taxon>Bacteria</taxon>
        <taxon>Bacillati</taxon>
        <taxon>Actinomycetota</taxon>
        <taxon>Actinomycetes</taxon>
        <taxon>Kitasatosporales</taxon>
        <taxon>Streptomycetaceae</taxon>
        <taxon>Streptomyces</taxon>
    </lineage>
</organism>
<dbReference type="PANTHER" id="PTHR33993:SF10">
    <property type="entry name" value="CONSERVED PROTEIN"/>
    <property type="match status" value="1"/>
</dbReference>
<comment type="caution">
    <text evidence="2">The sequence shown here is derived from an EMBL/GenBank/DDBJ whole genome shotgun (WGS) entry which is preliminary data.</text>
</comment>
<dbReference type="Gene3D" id="3.10.180.10">
    <property type="entry name" value="2,3-Dihydroxybiphenyl 1,2-Dioxygenase, domain 1"/>
    <property type="match status" value="2"/>
</dbReference>
<dbReference type="EMBL" id="LGUT01000448">
    <property type="protein sequence ID" value="KOG91013.1"/>
    <property type="molecule type" value="Genomic_DNA"/>
</dbReference>
<keyword evidence="3" id="KW-1185">Reference proteome</keyword>
<dbReference type="Proteomes" id="UP000037020">
    <property type="component" value="Unassembled WGS sequence"/>
</dbReference>
<dbReference type="PANTHER" id="PTHR33993">
    <property type="entry name" value="GLYOXALASE-RELATED"/>
    <property type="match status" value="1"/>
</dbReference>
<dbReference type="CDD" id="cd07247">
    <property type="entry name" value="SgaA_N_like"/>
    <property type="match status" value="1"/>
</dbReference>
<dbReference type="InterPro" id="IPR037523">
    <property type="entry name" value="VOC_core"/>
</dbReference>
<evidence type="ECO:0000313" key="2">
    <source>
        <dbReference type="EMBL" id="KOG91013.1"/>
    </source>
</evidence>
<name>A0ABR5JC34_9ACTN</name>
<sequence>MSGVTAGCMTGAPCWVSLMARSLDGAADFYGPLLGWRFVTGPEPWGRYLRAFAGDREVAGVGEVARDWEYPVTWTTYFGTENANDTAASISERGGTVAVGPLEFEAGRIALVADPAGAAFGIWEATGSAGSGLRSGVASVWTELRTRDAFDAAIFYGNVFDWDGRDPARYEVRWEYDHVVLHVDGRSVAALHGGGTEGAVDPRVRPRWHVFFPVPDVDEAVREAEKLGGELMDEPRDSLHGRTAGLRDPDGALFSVISASG</sequence>
<feature type="domain" description="VOC" evidence="1">
    <location>
        <begin position="138"/>
        <end position="259"/>
    </location>
</feature>
<feature type="domain" description="VOC" evidence="1">
    <location>
        <begin position="12"/>
        <end position="125"/>
    </location>
</feature>
<gene>
    <name evidence="2" type="ORF">ADK38_05525</name>
</gene>
<proteinExistence type="predicted"/>
<protein>
    <submittedName>
        <fullName evidence="2">Doxorubicin biosynthesis protein DnrV</fullName>
    </submittedName>
</protein>
<dbReference type="InterPro" id="IPR052164">
    <property type="entry name" value="Anthracycline_SecMetBiosynth"/>
</dbReference>
<accession>A0ABR5JC34</accession>
<dbReference type="InterPro" id="IPR041581">
    <property type="entry name" value="Glyoxalase_6"/>
</dbReference>
<dbReference type="InterPro" id="IPR029068">
    <property type="entry name" value="Glyas_Bleomycin-R_OHBP_Dase"/>
</dbReference>
<dbReference type="Pfam" id="PF18029">
    <property type="entry name" value="Glyoxalase_6"/>
    <property type="match status" value="1"/>
</dbReference>
<evidence type="ECO:0000259" key="1">
    <source>
        <dbReference type="PROSITE" id="PS51819"/>
    </source>
</evidence>
<reference evidence="2 3" key="1">
    <citation type="submission" date="2015-07" db="EMBL/GenBank/DDBJ databases">
        <authorList>
            <person name="Ju K.-S."/>
            <person name="Doroghazi J.R."/>
            <person name="Metcalf W.W."/>
        </authorList>
    </citation>
    <scope>NUCLEOTIDE SEQUENCE [LARGE SCALE GENOMIC DNA]</scope>
    <source>
        <strain evidence="2 3">NRRL B-3589</strain>
    </source>
</reference>